<dbReference type="HOGENOM" id="CLU_066405_1_0_0"/>
<evidence type="ECO:0000313" key="4">
    <source>
        <dbReference type="Proteomes" id="UP000002572"/>
    </source>
</evidence>
<name>E6W6T3_DESIS</name>
<sequence length="318" mass="35376">MKCIGQDIGFGDVKTVIEDQMLKTPTAIAYEGFGARVDLDGPTSIEFEGQNYLVGEDAIESGQPVFETTSIDFLLRYAPLLAYHAIKAAGFDFDEKIHLGVGLPVSYYTPENKAALANRLNTAVVNKERLQLNTLVYPQGVGAFYDYRLTTNEKISSALIVDIGYNTVDVVHISKGRPNKSGSGMFDRAGISVIIRELSRFISDRHQIQLSNQVIKEIFISKKLSLYGKEISLEEPIRQIVERYTTHLLHSLEDGYHQQLAQAQKIVITGGVAHYLQHYIPTKMQESIVIPESPEFANARGFYKVLIASISDSENVDA</sequence>
<keyword evidence="4" id="KW-1185">Reference proteome</keyword>
<dbReference type="Proteomes" id="UP000002572">
    <property type="component" value="Chromosome"/>
</dbReference>
<dbReference type="Pfam" id="PF21522">
    <property type="entry name" value="MreB-like_C"/>
    <property type="match status" value="1"/>
</dbReference>
<gene>
    <name evidence="3" type="ordered locus">Selin_1442</name>
</gene>
<evidence type="ECO:0000313" key="3">
    <source>
        <dbReference type="EMBL" id="ADU66176.1"/>
    </source>
</evidence>
<dbReference type="Pfam" id="PF17989">
    <property type="entry name" value="ALP_N"/>
    <property type="match status" value="1"/>
</dbReference>
<feature type="domain" description="Actin homologue MreB-like C-terminal" evidence="2">
    <location>
        <begin position="160"/>
        <end position="277"/>
    </location>
</feature>
<dbReference type="Gene3D" id="3.30.420.40">
    <property type="match status" value="2"/>
</dbReference>
<evidence type="ECO:0000259" key="2">
    <source>
        <dbReference type="Pfam" id="PF21522"/>
    </source>
</evidence>
<dbReference type="RefSeq" id="WP_013506057.1">
    <property type="nucleotide sequence ID" value="NC_014836.1"/>
</dbReference>
<feature type="domain" description="Actin-like protein N-terminal" evidence="1">
    <location>
        <begin position="5"/>
        <end position="142"/>
    </location>
</feature>
<evidence type="ECO:0000259" key="1">
    <source>
        <dbReference type="Pfam" id="PF17989"/>
    </source>
</evidence>
<dbReference type="InterPro" id="IPR040607">
    <property type="entry name" value="ALP_N"/>
</dbReference>
<proteinExistence type="predicted"/>
<dbReference type="AlphaFoldDB" id="E6W6T3"/>
<dbReference type="SUPFAM" id="SSF53067">
    <property type="entry name" value="Actin-like ATPase domain"/>
    <property type="match status" value="2"/>
</dbReference>
<dbReference type="KEGG" id="din:Selin_1442"/>
<dbReference type="STRING" id="653733.Selin_1442"/>
<dbReference type="eggNOG" id="COG0443">
    <property type="taxonomic scope" value="Bacteria"/>
</dbReference>
<dbReference type="EMBL" id="CP002432">
    <property type="protein sequence ID" value="ADU66176.1"/>
    <property type="molecule type" value="Genomic_DNA"/>
</dbReference>
<reference evidence="3 4" key="1">
    <citation type="submission" date="2010-12" db="EMBL/GenBank/DDBJ databases">
        <title>Complete sequence of Desulfurispirillum indicum S5.</title>
        <authorList>
            <consortium name="US DOE Joint Genome Institute"/>
            <person name="Lucas S."/>
            <person name="Copeland A."/>
            <person name="Lapidus A."/>
            <person name="Cheng J.-F."/>
            <person name="Goodwin L."/>
            <person name="Pitluck S."/>
            <person name="Chertkov O."/>
            <person name="Held B."/>
            <person name="Detter J.C."/>
            <person name="Han C."/>
            <person name="Tapia R."/>
            <person name="Land M."/>
            <person name="Hauser L."/>
            <person name="Kyrpides N."/>
            <person name="Ivanova N."/>
            <person name="Mikhailova N."/>
            <person name="Haggblom M."/>
            <person name="Rauschenbach I."/>
            <person name="Bini E."/>
            <person name="Woyke T."/>
        </authorList>
    </citation>
    <scope>NUCLEOTIDE SEQUENCE [LARGE SCALE GENOMIC DNA]</scope>
    <source>
        <strain evidence="4">ATCC BAA-1389 / DSM 22839 / S5</strain>
    </source>
</reference>
<dbReference type="InterPro" id="IPR043129">
    <property type="entry name" value="ATPase_NBD"/>
</dbReference>
<dbReference type="InterPro" id="IPR049067">
    <property type="entry name" value="MreB-like_C"/>
</dbReference>
<dbReference type="OrthoDB" id="143284at2"/>
<dbReference type="CDD" id="cd10227">
    <property type="entry name" value="ASKHA_NBD_ParM-like"/>
    <property type="match status" value="1"/>
</dbReference>
<organism evidence="3 4">
    <name type="scientific">Desulfurispirillum indicum (strain ATCC BAA-1389 / DSM 22839 / S5)</name>
    <dbReference type="NCBI Taxonomy" id="653733"/>
    <lineage>
        <taxon>Bacteria</taxon>
        <taxon>Pseudomonadati</taxon>
        <taxon>Chrysiogenota</taxon>
        <taxon>Chrysiogenia</taxon>
        <taxon>Chrysiogenales</taxon>
        <taxon>Chrysiogenaceae</taxon>
        <taxon>Desulfurispirillum</taxon>
    </lineage>
</organism>
<dbReference type="InParanoid" id="E6W6T3"/>
<accession>E6W6T3</accession>
<protein>
    <submittedName>
        <fullName evidence="3">StbA family protein</fullName>
    </submittedName>
</protein>